<dbReference type="Proteomes" id="UP001366166">
    <property type="component" value="Chromosome"/>
</dbReference>
<dbReference type="Pfam" id="PF01796">
    <property type="entry name" value="OB_ChsH2_C"/>
    <property type="match status" value="1"/>
</dbReference>
<keyword evidence="4" id="KW-1185">Reference proteome</keyword>
<feature type="domain" description="ChsH2 rubredoxin-like zinc ribbon" evidence="2">
    <location>
        <begin position="34"/>
        <end position="64"/>
    </location>
</feature>
<organism evidence="3 4">
    <name type="scientific">Desulfoferula mesophila</name>
    <dbReference type="NCBI Taxonomy" id="3058419"/>
    <lineage>
        <taxon>Bacteria</taxon>
        <taxon>Pseudomonadati</taxon>
        <taxon>Thermodesulfobacteriota</taxon>
        <taxon>Desulfarculia</taxon>
        <taxon>Desulfarculales</taxon>
        <taxon>Desulfarculaceae</taxon>
        <taxon>Desulfoferula</taxon>
    </lineage>
</organism>
<dbReference type="KEGG" id="dmp:FAK_08290"/>
<name>A0AAU9E9I5_9BACT</name>
<evidence type="ECO:0000259" key="2">
    <source>
        <dbReference type="Pfam" id="PF12172"/>
    </source>
</evidence>
<dbReference type="RefSeq" id="WP_338605509.1">
    <property type="nucleotide sequence ID" value="NZ_AP028679.1"/>
</dbReference>
<evidence type="ECO:0000313" key="3">
    <source>
        <dbReference type="EMBL" id="BEQ13763.1"/>
    </source>
</evidence>
<dbReference type="Gene3D" id="6.10.30.10">
    <property type="match status" value="1"/>
</dbReference>
<accession>A0AAU9E9I5</accession>
<reference evidence="4" key="1">
    <citation type="journal article" date="2023" name="Arch. Microbiol.">
        <title>Desulfoferula mesophilus gen. nov. sp. nov., a mesophilic sulfate-reducing bacterium isolated from a brackish lake sediment.</title>
        <authorList>
            <person name="Watanabe T."/>
            <person name="Yabe T."/>
            <person name="Tsuji J.M."/>
            <person name="Fukui M."/>
        </authorList>
    </citation>
    <scope>NUCLEOTIDE SEQUENCE [LARGE SCALE GENOMIC DNA]</scope>
    <source>
        <strain evidence="4">12FAK</strain>
    </source>
</reference>
<dbReference type="InterPro" id="IPR002878">
    <property type="entry name" value="ChsH2_C"/>
</dbReference>
<evidence type="ECO:0000313" key="4">
    <source>
        <dbReference type="Proteomes" id="UP001366166"/>
    </source>
</evidence>
<sequence length="146" mass="16230">MSGHKKPEADRRFARFGTVSFTATSKVNDFIDYLEDGQVCGTKCRTCGAVFFPPRAQCFKCRDQAAIEWFQVSGSGKLATFSELKYAPTGFGGDLPYAIAVLDMGEYKLFGRIGYVPLDEVRVGMELVPQAHQLPDGQIIYVFNRP</sequence>
<dbReference type="PANTHER" id="PTHR34075:SF5">
    <property type="entry name" value="BLR3430 PROTEIN"/>
    <property type="match status" value="1"/>
</dbReference>
<gene>
    <name evidence="3" type="ORF">FAK_08290</name>
</gene>
<feature type="domain" description="ChsH2 C-terminal OB-fold" evidence="1">
    <location>
        <begin position="69"/>
        <end position="127"/>
    </location>
</feature>
<dbReference type="InterPro" id="IPR022002">
    <property type="entry name" value="ChsH2_Znr"/>
</dbReference>
<dbReference type="EMBL" id="AP028679">
    <property type="protein sequence ID" value="BEQ13763.1"/>
    <property type="molecule type" value="Genomic_DNA"/>
</dbReference>
<proteinExistence type="predicted"/>
<evidence type="ECO:0008006" key="5">
    <source>
        <dbReference type="Google" id="ProtNLM"/>
    </source>
</evidence>
<dbReference type="PANTHER" id="PTHR34075">
    <property type="entry name" value="BLR3430 PROTEIN"/>
    <property type="match status" value="1"/>
</dbReference>
<dbReference type="AlphaFoldDB" id="A0AAU9E9I5"/>
<evidence type="ECO:0000259" key="1">
    <source>
        <dbReference type="Pfam" id="PF01796"/>
    </source>
</evidence>
<dbReference type="InterPro" id="IPR052513">
    <property type="entry name" value="Thioester_dehydratase-like"/>
</dbReference>
<dbReference type="SUPFAM" id="SSF50249">
    <property type="entry name" value="Nucleic acid-binding proteins"/>
    <property type="match status" value="1"/>
</dbReference>
<dbReference type="InterPro" id="IPR012340">
    <property type="entry name" value="NA-bd_OB-fold"/>
</dbReference>
<dbReference type="Pfam" id="PF12172">
    <property type="entry name" value="zf-ChsH2"/>
    <property type="match status" value="1"/>
</dbReference>
<protein>
    <recommendedName>
        <fullName evidence="5">DNA-binding protein</fullName>
    </recommendedName>
</protein>